<feature type="compositionally biased region" description="Low complexity" evidence="12">
    <location>
        <begin position="159"/>
        <end position="171"/>
    </location>
</feature>
<keyword evidence="4" id="KW-0677">Repeat</keyword>
<dbReference type="PANTHER" id="PTHR12697:SF5">
    <property type="entry name" value="DEOXYHYPUSINE HYDROXYLASE"/>
    <property type="match status" value="1"/>
</dbReference>
<comment type="pathway">
    <text evidence="2 10">Protein modification; eIF5A hypusination.</text>
</comment>
<dbReference type="Proteomes" id="UP001176521">
    <property type="component" value="Unassembled WGS sequence"/>
</dbReference>
<evidence type="ECO:0000256" key="8">
    <source>
        <dbReference type="ARBA" id="ARBA00023256"/>
    </source>
</evidence>
<protein>
    <recommendedName>
        <fullName evidence="10">Deoxyhypusine hydroxylase</fullName>
        <shortName evidence="10">DOHH</shortName>
        <ecNumber evidence="10">1.14.99.29</ecNumber>
    </recommendedName>
    <alternativeName>
        <fullName evidence="10">Deoxyhypusine dioxygenase</fullName>
    </alternativeName>
    <alternativeName>
        <fullName evidence="10">Deoxyhypusine monooxygenase</fullName>
    </alternativeName>
</protein>
<dbReference type="SUPFAM" id="SSF48371">
    <property type="entry name" value="ARM repeat"/>
    <property type="match status" value="1"/>
</dbReference>
<evidence type="ECO:0000256" key="6">
    <source>
        <dbReference type="ARBA" id="ARBA00023004"/>
    </source>
</evidence>
<dbReference type="Pfam" id="PF13646">
    <property type="entry name" value="HEAT_2"/>
    <property type="match status" value="2"/>
</dbReference>
<keyword evidence="7 10" id="KW-0503">Monooxygenase</keyword>
<feature type="binding site" evidence="10">
    <location>
        <position position="360"/>
    </location>
    <ligand>
        <name>Fe cation</name>
        <dbReference type="ChEBI" id="CHEBI:24875"/>
        <label>2</label>
    </ligand>
</feature>
<comment type="caution">
    <text evidence="13">The sequence shown here is derived from an EMBL/GenBank/DDBJ whole genome shotgun (WGS) entry which is preliminary data.</text>
</comment>
<proteinExistence type="inferred from homology"/>
<comment type="cofactor">
    <cofactor evidence="10">
        <name>Fe(2+)</name>
        <dbReference type="ChEBI" id="CHEBI:29033"/>
    </cofactor>
    <text evidence="10">Binds 2 Fe(2+) ions per subunit.</text>
</comment>
<feature type="repeat" description="HEAT" evidence="11">
    <location>
        <begin position="341"/>
        <end position="380"/>
    </location>
</feature>
<comment type="similarity">
    <text evidence="10">Belongs to the deoxyhypusine hydroxylase family.</text>
</comment>
<dbReference type="AlphaFoldDB" id="A0AAN6JJK2"/>
<dbReference type="InterPro" id="IPR021133">
    <property type="entry name" value="HEAT_type_2"/>
</dbReference>
<dbReference type="PANTHER" id="PTHR12697">
    <property type="entry name" value="PBS LYASE HEAT-LIKE PROTEIN"/>
    <property type="match status" value="1"/>
</dbReference>
<dbReference type="HAMAP" id="MF_03101">
    <property type="entry name" value="Deoxyhypusine_hydroxylase"/>
    <property type="match status" value="1"/>
</dbReference>
<evidence type="ECO:0000256" key="7">
    <source>
        <dbReference type="ARBA" id="ARBA00023033"/>
    </source>
</evidence>
<keyword evidence="10" id="KW-0539">Nucleus</keyword>
<dbReference type="PROSITE" id="PS50077">
    <property type="entry name" value="HEAT_REPEAT"/>
    <property type="match status" value="1"/>
</dbReference>
<name>A0AAN6JJK2_9BASI</name>
<feature type="binding site" evidence="10">
    <location>
        <position position="70"/>
    </location>
    <ligand>
        <name>Fe cation</name>
        <dbReference type="ChEBI" id="CHEBI:24875"/>
        <label>1</label>
    </ligand>
</feature>
<reference evidence="13" key="1">
    <citation type="journal article" date="2023" name="PhytoFront">
        <title>Draft Genome Resources of Seven Strains of Tilletia horrida, Causal Agent of Kernel Smut of Rice.</title>
        <authorList>
            <person name="Khanal S."/>
            <person name="Antony Babu S."/>
            <person name="Zhou X.G."/>
        </authorList>
    </citation>
    <scope>NUCLEOTIDE SEQUENCE</scope>
    <source>
        <strain evidence="13">TX3</strain>
    </source>
</reference>
<gene>
    <name evidence="10 13" type="primary">LIA1</name>
    <name evidence="13" type="ORF">OC842_004776</name>
</gene>
<feature type="binding site" evidence="10">
    <location>
        <position position="104"/>
    </location>
    <ligand>
        <name>Fe cation</name>
        <dbReference type="ChEBI" id="CHEBI:24875"/>
        <label>1</label>
    </ligand>
</feature>
<keyword evidence="10" id="KW-0963">Cytoplasm</keyword>
<sequence length="450" mass="47538">MASTSSMSAPSAEFAQLERSLLSTQTPLDARFRALFELRGLANAGSEADAHAAIDIIARGFSDDSALLKHELAYVLGQIANPYANASLVAVLRNTAEDPMVRHEAAEALGAISSPESLPVLQEYINDADVSVRETCELAIEKIKYDHGDEAKAARAQREAAQAARPALSADADADAHEHAGEQDEDEAFAPIDPAPSFASAALGGGSGSSSSSSRTAADAEAAAPSVGSLSSSPSHTRDLLTSYRTTLLAGDKLSLWERYRAMFSLRNVVHAAARASEKCQQTAAKTADAIVRQEQSQLAAEWDKVGNDAVLALADGLQDKSALFRHEICFVFGELSHPASIPSMIRVLADSAEHEMVRHEAAEALGGIAEEAAESSGDQADAERASIDDVVKELKRWAEDMNAPRVVRESCIVALDEMAYNNDPTQFQRVEGSGLAADVPSLPASVAAA</sequence>
<comment type="function">
    <text evidence="10">Catalyzes the hydroxylation of the N(6)-(4-aminobutyl)-L-lysine intermediate to form hypusine, an essential post-translational modification only found in mature eIF-5A factor.</text>
</comment>
<evidence type="ECO:0000256" key="12">
    <source>
        <dbReference type="SAM" id="MobiDB-lite"/>
    </source>
</evidence>
<dbReference type="EC" id="1.14.99.29" evidence="10"/>
<comment type="function">
    <text evidence="9">Catalyzes the hydroxylation of the N(6)-(4-aminobutyl)-L-lysine intermediate produced by deoxyhypusine synthase/DHPS on a critical lysine of the eukaryotic translation initiation factor 5A/eIF-5A. This is the second step of the post-translational modification of that lysine into an unusual amino acid residue named hypusine. Hypusination is unique to mature eIF-5A factor and is essential for its function.</text>
</comment>
<dbReference type="InterPro" id="IPR016024">
    <property type="entry name" value="ARM-type_fold"/>
</dbReference>
<dbReference type="Gene3D" id="1.25.10.10">
    <property type="entry name" value="Leucine-rich Repeat Variant"/>
    <property type="match status" value="2"/>
</dbReference>
<dbReference type="InterPro" id="IPR004155">
    <property type="entry name" value="PBS_lyase_HEAT"/>
</dbReference>
<dbReference type="InterPro" id="IPR027517">
    <property type="entry name" value="Deoxyhypusine_hydroxylase"/>
</dbReference>
<accession>A0AAN6JJK2</accession>
<evidence type="ECO:0000256" key="4">
    <source>
        <dbReference type="ARBA" id="ARBA00022737"/>
    </source>
</evidence>
<comment type="catalytic activity">
    <reaction evidence="1 10">
        <text>[eIF5A protein]-deoxyhypusine + AH2 + O2 = [eIF5A protein]-hypusine + A + H2O</text>
        <dbReference type="Rhea" id="RHEA:14101"/>
        <dbReference type="Rhea" id="RHEA-COMP:10144"/>
        <dbReference type="Rhea" id="RHEA-COMP:12592"/>
        <dbReference type="ChEBI" id="CHEBI:13193"/>
        <dbReference type="ChEBI" id="CHEBI:15377"/>
        <dbReference type="ChEBI" id="CHEBI:15379"/>
        <dbReference type="ChEBI" id="CHEBI:17499"/>
        <dbReference type="ChEBI" id="CHEBI:82657"/>
        <dbReference type="ChEBI" id="CHEBI:91175"/>
        <dbReference type="EC" id="1.14.99.29"/>
    </reaction>
</comment>
<keyword evidence="8 10" id="KW-0386">Hypusine biosynthesis</keyword>
<dbReference type="InterPro" id="IPR011989">
    <property type="entry name" value="ARM-like"/>
</dbReference>
<evidence type="ECO:0000256" key="11">
    <source>
        <dbReference type="PROSITE-ProRule" id="PRU00103"/>
    </source>
</evidence>
<dbReference type="GO" id="GO:0005634">
    <property type="term" value="C:nucleus"/>
    <property type="evidence" value="ECO:0007669"/>
    <property type="project" value="UniProtKB-SubCell"/>
</dbReference>
<dbReference type="GO" id="GO:0046872">
    <property type="term" value="F:metal ion binding"/>
    <property type="evidence" value="ECO:0007669"/>
    <property type="project" value="UniProtKB-KW"/>
</dbReference>
<keyword evidence="5 10" id="KW-0560">Oxidoreductase</keyword>
<feature type="binding site" evidence="10">
    <location>
        <position position="361"/>
    </location>
    <ligand>
        <name>Fe cation</name>
        <dbReference type="ChEBI" id="CHEBI:24875"/>
        <label>2</label>
    </ligand>
</feature>
<comment type="subcellular location">
    <subcellularLocation>
        <location evidence="10">Cytoplasm</location>
    </subcellularLocation>
    <subcellularLocation>
        <location evidence="10">Nucleus</location>
    </subcellularLocation>
</comment>
<organism evidence="13 14">
    <name type="scientific">Tilletia horrida</name>
    <dbReference type="NCBI Taxonomy" id="155126"/>
    <lineage>
        <taxon>Eukaryota</taxon>
        <taxon>Fungi</taxon>
        <taxon>Dikarya</taxon>
        <taxon>Basidiomycota</taxon>
        <taxon>Ustilaginomycotina</taxon>
        <taxon>Exobasidiomycetes</taxon>
        <taxon>Tilletiales</taxon>
        <taxon>Tilletiaceae</taxon>
        <taxon>Tilletia</taxon>
    </lineage>
</organism>
<feature type="region of interest" description="Disordered" evidence="12">
    <location>
        <begin position="154"/>
        <end position="220"/>
    </location>
</feature>
<dbReference type="GO" id="GO:0019135">
    <property type="term" value="F:deoxyhypusine monooxygenase activity"/>
    <property type="evidence" value="ECO:0007669"/>
    <property type="project" value="UniProtKB-UniRule"/>
</dbReference>
<feature type="binding site" evidence="10">
    <location>
        <position position="327"/>
    </location>
    <ligand>
        <name>Fe cation</name>
        <dbReference type="ChEBI" id="CHEBI:24875"/>
        <label>2</label>
    </ligand>
</feature>
<evidence type="ECO:0000256" key="1">
    <source>
        <dbReference type="ARBA" id="ARBA00000068"/>
    </source>
</evidence>
<dbReference type="GO" id="GO:0005737">
    <property type="term" value="C:cytoplasm"/>
    <property type="evidence" value="ECO:0007669"/>
    <property type="project" value="UniProtKB-SubCell"/>
</dbReference>
<dbReference type="SMART" id="SM00567">
    <property type="entry name" value="EZ_HEAT"/>
    <property type="match status" value="5"/>
</dbReference>
<evidence type="ECO:0000256" key="9">
    <source>
        <dbReference type="ARBA" id="ARBA00045876"/>
    </source>
</evidence>
<evidence type="ECO:0000313" key="13">
    <source>
        <dbReference type="EMBL" id="KAK0527716.1"/>
    </source>
</evidence>
<keyword evidence="14" id="KW-1185">Reference proteome</keyword>
<feature type="binding site" evidence="10">
    <location>
        <position position="103"/>
    </location>
    <ligand>
        <name>Fe cation</name>
        <dbReference type="ChEBI" id="CHEBI:24875"/>
        <label>1</label>
    </ligand>
</feature>
<evidence type="ECO:0000256" key="10">
    <source>
        <dbReference type="HAMAP-Rule" id="MF_03101"/>
    </source>
</evidence>
<keyword evidence="6 10" id="KW-0408">Iron</keyword>
<dbReference type="EMBL" id="JAPDMQ010000299">
    <property type="protein sequence ID" value="KAK0527716.1"/>
    <property type="molecule type" value="Genomic_DNA"/>
</dbReference>
<feature type="binding site" evidence="10">
    <location>
        <position position="328"/>
    </location>
    <ligand>
        <name>Fe cation</name>
        <dbReference type="ChEBI" id="CHEBI:24875"/>
        <label>2</label>
    </ligand>
</feature>
<evidence type="ECO:0000256" key="2">
    <source>
        <dbReference type="ARBA" id="ARBA00005041"/>
    </source>
</evidence>
<evidence type="ECO:0000256" key="3">
    <source>
        <dbReference type="ARBA" id="ARBA00022723"/>
    </source>
</evidence>
<keyword evidence="3 10" id="KW-0479">Metal-binding</keyword>
<feature type="binding site" evidence="10">
    <location>
        <position position="71"/>
    </location>
    <ligand>
        <name>Fe cation</name>
        <dbReference type="ChEBI" id="CHEBI:24875"/>
        <label>1</label>
    </ligand>
</feature>
<feature type="compositionally biased region" description="Low complexity" evidence="12">
    <location>
        <begin position="209"/>
        <end position="220"/>
    </location>
</feature>
<evidence type="ECO:0000256" key="5">
    <source>
        <dbReference type="ARBA" id="ARBA00023002"/>
    </source>
</evidence>
<evidence type="ECO:0000313" key="14">
    <source>
        <dbReference type="Proteomes" id="UP001176521"/>
    </source>
</evidence>